<dbReference type="EMBL" id="AQGS01000484">
    <property type="protein sequence ID" value="EPS39200.1"/>
    <property type="molecule type" value="Genomic_DNA"/>
</dbReference>
<feature type="compositionally biased region" description="Polar residues" evidence="2">
    <location>
        <begin position="1"/>
        <end position="19"/>
    </location>
</feature>
<gene>
    <name evidence="4" type="ORF">H072_6970</name>
</gene>
<dbReference type="GO" id="GO:0008270">
    <property type="term" value="F:zinc ion binding"/>
    <property type="evidence" value="ECO:0007669"/>
    <property type="project" value="InterPro"/>
</dbReference>
<dbReference type="PROSITE" id="PS00463">
    <property type="entry name" value="ZN2_CY6_FUNGAL_1"/>
    <property type="match status" value="1"/>
</dbReference>
<dbReference type="PANTHER" id="PTHR47256">
    <property type="entry name" value="ZN(II)2CYS6 TRANSCRIPTION FACTOR (EUROFUNG)-RELATED"/>
    <property type="match status" value="1"/>
</dbReference>
<sequence length="141" mass="15959">MEETSNRQTSIPQRQSDTLSKVGRKNLKSACKNCKATKRKCSGGPPPCSCCKSLNYLCVFDETSDLRRTDAQERALNMTVESYQKLKFIVEILRSSDSPAVNSRVIELLRSGDRIDVDEVVLFIEHELGVSYQDVERELEP</sequence>
<evidence type="ECO:0000259" key="3">
    <source>
        <dbReference type="PROSITE" id="PS50048"/>
    </source>
</evidence>
<dbReference type="InterPro" id="IPR036864">
    <property type="entry name" value="Zn2-C6_fun-type_DNA-bd_sf"/>
</dbReference>
<dbReference type="SMART" id="SM00066">
    <property type="entry name" value="GAL4"/>
    <property type="match status" value="1"/>
</dbReference>
<dbReference type="CDD" id="cd00067">
    <property type="entry name" value="GAL4"/>
    <property type="match status" value="1"/>
</dbReference>
<proteinExistence type="predicted"/>
<dbReference type="HOGENOM" id="CLU_1825211_0_0_1"/>
<protein>
    <recommendedName>
        <fullName evidence="3">Zn(2)-C6 fungal-type domain-containing protein</fullName>
    </recommendedName>
</protein>
<accession>S8A859</accession>
<reference evidence="4 5" key="1">
    <citation type="journal article" date="2013" name="PLoS Genet.">
        <title>Genomic mechanisms accounting for the adaptation to parasitism in nematode-trapping fungi.</title>
        <authorList>
            <person name="Meerupati T."/>
            <person name="Andersson K.M."/>
            <person name="Friman E."/>
            <person name="Kumar D."/>
            <person name="Tunlid A."/>
            <person name="Ahren D."/>
        </authorList>
    </citation>
    <scope>NUCLEOTIDE SEQUENCE [LARGE SCALE GENOMIC DNA]</scope>
    <source>
        <strain evidence="4 5">CBS 200.50</strain>
    </source>
</reference>
<keyword evidence="1" id="KW-0539">Nucleus</keyword>
<evidence type="ECO:0000256" key="2">
    <source>
        <dbReference type="SAM" id="MobiDB-lite"/>
    </source>
</evidence>
<dbReference type="STRING" id="1284197.S8A859"/>
<dbReference type="PROSITE" id="PS50048">
    <property type="entry name" value="ZN2_CY6_FUNGAL_2"/>
    <property type="match status" value="1"/>
</dbReference>
<feature type="domain" description="Zn(2)-C6 fungal-type" evidence="3">
    <location>
        <begin position="30"/>
        <end position="60"/>
    </location>
</feature>
<dbReference type="InterPro" id="IPR053187">
    <property type="entry name" value="Notoamide_regulator"/>
</dbReference>
<comment type="caution">
    <text evidence="4">The sequence shown here is derived from an EMBL/GenBank/DDBJ whole genome shotgun (WGS) entry which is preliminary data.</text>
</comment>
<evidence type="ECO:0000256" key="1">
    <source>
        <dbReference type="ARBA" id="ARBA00023242"/>
    </source>
</evidence>
<evidence type="ECO:0000313" key="5">
    <source>
        <dbReference type="Proteomes" id="UP000015100"/>
    </source>
</evidence>
<dbReference type="Gene3D" id="4.10.240.10">
    <property type="entry name" value="Zn(2)-C6 fungal-type DNA-binding domain"/>
    <property type="match status" value="1"/>
</dbReference>
<dbReference type="GO" id="GO:0000981">
    <property type="term" value="F:DNA-binding transcription factor activity, RNA polymerase II-specific"/>
    <property type="evidence" value="ECO:0007669"/>
    <property type="project" value="InterPro"/>
</dbReference>
<evidence type="ECO:0000313" key="4">
    <source>
        <dbReference type="EMBL" id="EPS39200.1"/>
    </source>
</evidence>
<dbReference type="Pfam" id="PF00172">
    <property type="entry name" value="Zn_clus"/>
    <property type="match status" value="1"/>
</dbReference>
<name>S8A859_DACHA</name>
<dbReference type="OrthoDB" id="10261408at2759"/>
<dbReference type="SUPFAM" id="SSF57701">
    <property type="entry name" value="Zn2/Cys6 DNA-binding domain"/>
    <property type="match status" value="1"/>
</dbReference>
<dbReference type="InterPro" id="IPR001138">
    <property type="entry name" value="Zn2Cys6_DnaBD"/>
</dbReference>
<dbReference type="Proteomes" id="UP000015100">
    <property type="component" value="Unassembled WGS sequence"/>
</dbReference>
<dbReference type="PANTHER" id="PTHR47256:SF1">
    <property type="entry name" value="ZN(II)2CYS6 TRANSCRIPTION FACTOR (EUROFUNG)"/>
    <property type="match status" value="1"/>
</dbReference>
<keyword evidence="5" id="KW-1185">Reference proteome</keyword>
<reference evidence="5" key="2">
    <citation type="submission" date="2013-04" db="EMBL/GenBank/DDBJ databases">
        <title>Genomic mechanisms accounting for the adaptation to parasitism in nematode-trapping fungi.</title>
        <authorList>
            <person name="Ahren D.G."/>
        </authorList>
    </citation>
    <scope>NUCLEOTIDE SEQUENCE [LARGE SCALE GENOMIC DNA]</scope>
    <source>
        <strain evidence="5">CBS 200.50</strain>
    </source>
</reference>
<feature type="region of interest" description="Disordered" evidence="2">
    <location>
        <begin position="1"/>
        <end position="21"/>
    </location>
</feature>
<dbReference type="AlphaFoldDB" id="S8A859"/>
<organism evidence="4 5">
    <name type="scientific">Dactylellina haptotyla (strain CBS 200.50)</name>
    <name type="common">Nematode-trapping fungus</name>
    <name type="synonym">Monacrosporium haptotylum</name>
    <dbReference type="NCBI Taxonomy" id="1284197"/>
    <lineage>
        <taxon>Eukaryota</taxon>
        <taxon>Fungi</taxon>
        <taxon>Dikarya</taxon>
        <taxon>Ascomycota</taxon>
        <taxon>Pezizomycotina</taxon>
        <taxon>Orbiliomycetes</taxon>
        <taxon>Orbiliales</taxon>
        <taxon>Orbiliaceae</taxon>
        <taxon>Dactylellina</taxon>
    </lineage>
</organism>